<evidence type="ECO:0000313" key="2">
    <source>
        <dbReference type="Proteomes" id="UP000199229"/>
    </source>
</evidence>
<organism evidence="1 2">
    <name type="scientific">Methylobacterium gossipiicola</name>
    <dbReference type="NCBI Taxonomy" id="582675"/>
    <lineage>
        <taxon>Bacteria</taxon>
        <taxon>Pseudomonadati</taxon>
        <taxon>Pseudomonadota</taxon>
        <taxon>Alphaproteobacteria</taxon>
        <taxon>Hyphomicrobiales</taxon>
        <taxon>Methylobacteriaceae</taxon>
        <taxon>Methylobacterium</taxon>
    </lineage>
</organism>
<evidence type="ECO:0000313" key="1">
    <source>
        <dbReference type="EMBL" id="SFG92700.1"/>
    </source>
</evidence>
<dbReference type="OrthoDB" id="8004299at2"/>
<dbReference type="Proteomes" id="UP000199229">
    <property type="component" value="Unassembled WGS sequence"/>
</dbReference>
<dbReference type="AlphaFoldDB" id="A0A1I2VU78"/>
<dbReference type="STRING" id="582675.SAMN05192565_11782"/>
<keyword evidence="2" id="KW-1185">Reference proteome</keyword>
<gene>
    <name evidence="1" type="ORF">SAMN05192565_11782</name>
</gene>
<dbReference type="RefSeq" id="WP_143103777.1">
    <property type="nucleotide sequence ID" value="NZ_FOPM01000017.1"/>
</dbReference>
<protein>
    <submittedName>
        <fullName evidence="1">Uncharacterized protein</fullName>
    </submittedName>
</protein>
<reference evidence="2" key="1">
    <citation type="submission" date="2016-10" db="EMBL/GenBank/DDBJ databases">
        <authorList>
            <person name="Varghese N."/>
            <person name="Submissions S."/>
        </authorList>
    </citation>
    <scope>NUCLEOTIDE SEQUENCE [LARGE SCALE GENOMIC DNA]</scope>
    <source>
        <strain evidence="2">Gh-105</strain>
    </source>
</reference>
<name>A0A1I2VU78_9HYPH</name>
<proteinExistence type="predicted"/>
<accession>A0A1I2VU78</accession>
<sequence length="91" mass="9888">MPFLAQCAGELDALVRKGRTISLGDRNPEQPYADLDALLFEMGQLAERIRSGLTAPPVHLANDRGAWHGPSVVVVTGREQILCAPGRSPRR</sequence>
<dbReference type="EMBL" id="FOPM01000017">
    <property type="protein sequence ID" value="SFG92700.1"/>
    <property type="molecule type" value="Genomic_DNA"/>
</dbReference>